<comment type="similarity">
    <text evidence="3">Belongs to the telombin family.</text>
</comment>
<evidence type="ECO:0000256" key="3">
    <source>
        <dbReference type="ARBA" id="ARBA00008442"/>
    </source>
</evidence>
<dbReference type="CDD" id="cd20374">
    <property type="entry name" value="Pot1C"/>
    <property type="match status" value="1"/>
</dbReference>
<protein>
    <recommendedName>
        <fullName evidence="4">Protection of telomeres protein 1</fullName>
    </recommendedName>
    <alternativeName>
        <fullName evidence="9">POT1-like telomere end-binding protein</fullName>
    </alternativeName>
</protein>
<dbReference type="GO" id="GO:0032210">
    <property type="term" value="P:regulation of telomere maintenance via telomerase"/>
    <property type="evidence" value="ECO:0007669"/>
    <property type="project" value="TreeGrafter"/>
</dbReference>
<reference evidence="11 12" key="1">
    <citation type="submission" date="2019-09" db="EMBL/GenBank/DDBJ databases">
        <title>Bird 10,000 Genomes (B10K) Project - Family phase.</title>
        <authorList>
            <person name="Zhang G."/>
        </authorList>
    </citation>
    <scope>NUCLEOTIDE SEQUENCE [LARGE SCALE GENOMIC DNA]</scope>
    <source>
        <strain evidence="11">B10K-DU-001-55</strain>
        <tissue evidence="11">Muscle</tissue>
    </source>
</reference>
<dbReference type="Pfam" id="PF02765">
    <property type="entry name" value="POT1"/>
    <property type="match status" value="1"/>
</dbReference>
<dbReference type="SUPFAM" id="SSF50249">
    <property type="entry name" value="Nucleic acid-binding proteins"/>
    <property type="match status" value="2"/>
</dbReference>
<dbReference type="PANTHER" id="PTHR14513">
    <property type="entry name" value="PROTECTION OF TELOMERES 1"/>
    <property type="match status" value="1"/>
</dbReference>
<keyword evidence="6" id="KW-0779">Telomere</keyword>
<organism evidence="11 12">
    <name type="scientific">Heliornis fulica</name>
    <name type="common">sungrebe</name>
    <dbReference type="NCBI Taxonomy" id="54369"/>
    <lineage>
        <taxon>Eukaryota</taxon>
        <taxon>Metazoa</taxon>
        <taxon>Chordata</taxon>
        <taxon>Craniata</taxon>
        <taxon>Vertebrata</taxon>
        <taxon>Euteleostomi</taxon>
        <taxon>Archelosauria</taxon>
        <taxon>Archosauria</taxon>
        <taxon>Dinosauria</taxon>
        <taxon>Saurischia</taxon>
        <taxon>Theropoda</taxon>
        <taxon>Coelurosauria</taxon>
        <taxon>Aves</taxon>
        <taxon>Neognathae</taxon>
        <taxon>Neoaves</taxon>
        <taxon>Gruiformes</taxon>
        <taxon>Heliornithidae</taxon>
        <taxon>Heliornis</taxon>
    </lineage>
</organism>
<dbReference type="OrthoDB" id="2186770at2759"/>
<dbReference type="GO" id="GO:0000783">
    <property type="term" value="C:nuclear telomere cap complex"/>
    <property type="evidence" value="ECO:0007669"/>
    <property type="project" value="TreeGrafter"/>
</dbReference>
<feature type="domain" description="Telomeric single stranded DNA binding POT1/Cdc13" evidence="10">
    <location>
        <begin position="163"/>
        <end position="293"/>
    </location>
</feature>
<dbReference type="Pfam" id="PF21375">
    <property type="entry name" value="POT1_C_insert"/>
    <property type="match status" value="1"/>
</dbReference>
<gene>
    <name evidence="11" type="primary">Pot1</name>
    <name evidence="11" type="ORF">HELFUL_R12594</name>
</gene>
<dbReference type="PANTHER" id="PTHR14513:SF0">
    <property type="entry name" value="PROTECTION OF TELOMERES PROTEIN 1"/>
    <property type="match status" value="1"/>
</dbReference>
<dbReference type="CDD" id="cd04497">
    <property type="entry name" value="hPOT1_OB1_like"/>
    <property type="match status" value="1"/>
</dbReference>
<keyword evidence="8" id="KW-0539">Nucleus</keyword>
<dbReference type="Pfam" id="PF16686">
    <property type="entry name" value="POT1PC"/>
    <property type="match status" value="1"/>
</dbReference>
<name>A0A7L2AC09_9GRUI</name>
<evidence type="ECO:0000256" key="7">
    <source>
        <dbReference type="ARBA" id="ARBA00023125"/>
    </source>
</evidence>
<evidence type="ECO:0000256" key="4">
    <source>
        <dbReference type="ARBA" id="ARBA00015253"/>
    </source>
</evidence>
<keyword evidence="7" id="KW-0238">DNA-binding</keyword>
<dbReference type="InterPro" id="IPR032042">
    <property type="entry name" value="POT1PC"/>
</dbReference>
<dbReference type="SMART" id="SM00976">
    <property type="entry name" value="Telo_bind"/>
    <property type="match status" value="1"/>
</dbReference>
<dbReference type="GO" id="GO:0098505">
    <property type="term" value="F:G-rich strand telomeric DNA binding"/>
    <property type="evidence" value="ECO:0007669"/>
    <property type="project" value="TreeGrafter"/>
</dbReference>
<evidence type="ECO:0000256" key="5">
    <source>
        <dbReference type="ARBA" id="ARBA00022454"/>
    </source>
</evidence>
<dbReference type="GO" id="GO:0005654">
    <property type="term" value="C:nucleoplasm"/>
    <property type="evidence" value="ECO:0007669"/>
    <property type="project" value="UniProtKB-ARBA"/>
</dbReference>
<dbReference type="InterPro" id="IPR028389">
    <property type="entry name" value="POT1"/>
</dbReference>
<evidence type="ECO:0000256" key="9">
    <source>
        <dbReference type="ARBA" id="ARBA00084040"/>
    </source>
</evidence>
<evidence type="ECO:0000256" key="1">
    <source>
        <dbReference type="ARBA" id="ARBA00004123"/>
    </source>
</evidence>
<dbReference type="InterPro" id="IPR011564">
    <property type="entry name" value="Telomer_end-bd_POT1/Cdc13"/>
</dbReference>
<evidence type="ECO:0000256" key="2">
    <source>
        <dbReference type="ARBA" id="ARBA00004574"/>
    </source>
</evidence>
<accession>A0A7L2AC09</accession>
<evidence type="ECO:0000259" key="10">
    <source>
        <dbReference type="SMART" id="SM00976"/>
    </source>
</evidence>
<dbReference type="InterPro" id="IPR048953">
    <property type="entry name" value="POT1_C_insert"/>
</dbReference>
<feature type="non-terminal residue" evidence="11">
    <location>
        <position position="785"/>
    </location>
</feature>
<evidence type="ECO:0000256" key="8">
    <source>
        <dbReference type="ARBA" id="ARBA00023242"/>
    </source>
</evidence>
<sequence>MPVQLLKIIKGKSETPLPSHLLKEDLIHLQEGFDHTNKYLQGIITHSYSLTKLGDGVDFFKIVLQDLDNLCLQINSINILIYGKMAKDCAKVIRHGDTVAVAGFKLAKSPTAEEDGRHGCHLELSEEAGSAIYVHKILGKCLNNILFPNFIVPFQSVAPKYVYTPLNHLKDGTIVNLYGVVKFFKPPYVSKGTDYCSVVTLVDPSNVKLTCTLFSGNVESLPKIYKVGDIVRFHRIKISEYNGQMQGITSGGFASLTFDGTVGAPVVPRTCSKVYTFMDEEQKTVEYLRIWAASNLSISGPAAKLSDVQPTLFFDLTCQLVGKAKVDGSSFLLKVWDGTKCSYPTWKVPVEARDLEGEKVLLHQLRNLTVDILVYDNHVQLAKSLKIGSFLRIYSIHTKQASADSEDVSQIEFHLHGGTCYGRGIRVLPESNPDVKQLKAFLESVDLADCQNMESMSSLELDGTFNSLSDLESHLERCQQLSVTVLTDHQDLSNTELKTILSSTAPQQYRIRAKLRTYKPQKLYQSIKLHCSKCNSLLEVPDGDDFDLILQGATVNAPNPELHNTSWYDSVMWTTQDEKQRKIAIHFVKCDEMLQQPEDTLLMIEGGTAKEVWKLTKRFKGVIPVRSTEDDLELLDLSAPFLLQGKIKYYGCKQCSTPKPIKSLSAIAAEQRPSWEPTEIAEVLGIELLRYVFIMKFTLVDGTGALNAYLFDYEKFFHIPASEILTNNFLQQKMQMTMNTLCPPGRKLDDLPWLECFIKSYNVRDAMKHQVYYQIFDTTVAEDVV</sequence>
<dbReference type="CDD" id="cd04498">
    <property type="entry name" value="hPOT1_OB2"/>
    <property type="match status" value="1"/>
</dbReference>
<evidence type="ECO:0000313" key="12">
    <source>
        <dbReference type="Proteomes" id="UP000590868"/>
    </source>
</evidence>
<dbReference type="EMBL" id="VXBZ01001364">
    <property type="protein sequence ID" value="NXP44667.1"/>
    <property type="molecule type" value="Genomic_DNA"/>
</dbReference>
<comment type="subcellular location">
    <subcellularLocation>
        <location evidence="2">Chromosome</location>
        <location evidence="2">Telomere</location>
    </subcellularLocation>
    <subcellularLocation>
        <location evidence="1">Nucleus</location>
    </subcellularLocation>
</comment>
<comment type="caution">
    <text evidence="11">The sequence shown here is derived from an EMBL/GenBank/DDBJ whole genome shotgun (WGS) entry which is preliminary data.</text>
</comment>
<feature type="non-terminal residue" evidence="11">
    <location>
        <position position="1"/>
    </location>
</feature>
<proteinExistence type="inferred from homology"/>
<dbReference type="AlphaFoldDB" id="A0A7L2AC09"/>
<dbReference type="Proteomes" id="UP000590868">
    <property type="component" value="Unassembled WGS sequence"/>
</dbReference>
<dbReference type="FunFam" id="2.40.50.140:FF:000138">
    <property type="entry name" value="Protection of telomeres 1 homolog"/>
    <property type="match status" value="1"/>
</dbReference>
<dbReference type="Gene3D" id="2.40.50.140">
    <property type="entry name" value="Nucleic acid-binding proteins"/>
    <property type="match status" value="2"/>
</dbReference>
<dbReference type="GO" id="GO:0010521">
    <property type="term" value="F:telomerase inhibitor activity"/>
    <property type="evidence" value="ECO:0007669"/>
    <property type="project" value="TreeGrafter"/>
</dbReference>
<dbReference type="GO" id="GO:0016233">
    <property type="term" value="P:telomere capping"/>
    <property type="evidence" value="ECO:0007669"/>
    <property type="project" value="TreeGrafter"/>
</dbReference>
<evidence type="ECO:0000256" key="6">
    <source>
        <dbReference type="ARBA" id="ARBA00022895"/>
    </source>
</evidence>
<keyword evidence="12" id="KW-1185">Reference proteome</keyword>
<keyword evidence="5" id="KW-0158">Chromosome</keyword>
<evidence type="ECO:0000313" key="11">
    <source>
        <dbReference type="EMBL" id="NXP44667.1"/>
    </source>
</evidence>
<dbReference type="InterPro" id="IPR012340">
    <property type="entry name" value="NA-bd_OB-fold"/>
</dbReference>
<dbReference type="FunFam" id="2.40.50.140:FF:000119">
    <property type="entry name" value="Protection of telomeres 1 homolog"/>
    <property type="match status" value="1"/>
</dbReference>